<accession>A0A1Y0IAK2</accession>
<keyword evidence="1" id="KW-1133">Transmembrane helix</keyword>
<evidence type="ECO:0000313" key="2">
    <source>
        <dbReference type="EMBL" id="ARU57280.1"/>
    </source>
</evidence>
<dbReference type="EMBL" id="CP021425">
    <property type="protein sequence ID" value="ARU57280.1"/>
    <property type="molecule type" value="Genomic_DNA"/>
</dbReference>
<proteinExistence type="predicted"/>
<keyword evidence="1" id="KW-0472">Membrane</keyword>
<feature type="transmembrane region" description="Helical" evidence="1">
    <location>
        <begin position="6"/>
        <end position="26"/>
    </location>
</feature>
<evidence type="ECO:0000256" key="1">
    <source>
        <dbReference type="SAM" id="Phobius"/>
    </source>
</evidence>
<reference evidence="2 3" key="1">
    <citation type="submission" date="2017-05" db="EMBL/GenBank/DDBJ databases">
        <title>Genomic insights into alkan degradation activity of Oleiphilus messinensis.</title>
        <authorList>
            <person name="Kozyavkin S.A."/>
            <person name="Slesarev A.I."/>
            <person name="Golyshin P.N."/>
            <person name="Korzhenkov A."/>
            <person name="Golyshina O.N."/>
            <person name="Toshchakov S.V."/>
        </authorList>
    </citation>
    <scope>NUCLEOTIDE SEQUENCE [LARGE SCALE GENOMIC DNA]</scope>
    <source>
        <strain evidence="2 3">ME102</strain>
    </source>
</reference>
<organism evidence="2 3">
    <name type="scientific">Oleiphilus messinensis</name>
    <dbReference type="NCBI Taxonomy" id="141451"/>
    <lineage>
        <taxon>Bacteria</taxon>
        <taxon>Pseudomonadati</taxon>
        <taxon>Pseudomonadota</taxon>
        <taxon>Gammaproteobacteria</taxon>
        <taxon>Oceanospirillales</taxon>
        <taxon>Oleiphilaceae</taxon>
        <taxon>Oleiphilus</taxon>
    </lineage>
</organism>
<evidence type="ECO:0000313" key="3">
    <source>
        <dbReference type="Proteomes" id="UP000196027"/>
    </source>
</evidence>
<dbReference type="InterPro" id="IPR021313">
    <property type="entry name" value="DUF2909"/>
</dbReference>
<sequence length="68" mass="7418">MLKFTIVLLLIAIVVSLFSGLVFLVKDDGKSHRTVNSLIVRVSLAILLVAVIAYALWTGQLHMNPTPS</sequence>
<keyword evidence="3" id="KW-1185">Reference proteome</keyword>
<dbReference type="AlphaFoldDB" id="A0A1Y0IAK2"/>
<dbReference type="Pfam" id="PF11137">
    <property type="entry name" value="DUF2909"/>
    <property type="match status" value="1"/>
</dbReference>
<keyword evidence="1" id="KW-0812">Transmembrane</keyword>
<dbReference type="KEGG" id="ome:OLMES_3239"/>
<protein>
    <submittedName>
        <fullName evidence="2">Multipass membrane protein</fullName>
    </submittedName>
</protein>
<dbReference type="NCBIfam" id="NF033233">
    <property type="entry name" value="twin_helix"/>
    <property type="match status" value="1"/>
</dbReference>
<gene>
    <name evidence="2" type="ORF">OLMES_3239</name>
</gene>
<feature type="transmembrane region" description="Helical" evidence="1">
    <location>
        <begin position="38"/>
        <end position="57"/>
    </location>
</feature>
<dbReference type="RefSeq" id="WP_087462190.1">
    <property type="nucleotide sequence ID" value="NZ_CP021425.1"/>
</dbReference>
<name>A0A1Y0IAK2_9GAMM</name>
<dbReference type="Proteomes" id="UP000196027">
    <property type="component" value="Chromosome"/>
</dbReference>